<dbReference type="Proteomes" id="UP000663088">
    <property type="component" value="Chromosome"/>
</dbReference>
<dbReference type="Gene3D" id="3.40.50.2000">
    <property type="entry name" value="Glycogen Phosphorylase B"/>
    <property type="match status" value="2"/>
</dbReference>
<evidence type="ECO:0000313" key="4">
    <source>
        <dbReference type="Proteomes" id="UP000663088"/>
    </source>
</evidence>
<feature type="domain" description="Glycosyltransferase subfamily 4-like N-terminal" evidence="2">
    <location>
        <begin position="29"/>
        <end position="203"/>
    </location>
</feature>
<name>A0ABX7PXJ2_9BACT</name>
<gene>
    <name evidence="3" type="ORF">EM20IM_04630</name>
</gene>
<evidence type="ECO:0000259" key="1">
    <source>
        <dbReference type="Pfam" id="PF00534"/>
    </source>
</evidence>
<protein>
    <submittedName>
        <fullName evidence="3">WcaI family glycosyltransferase</fullName>
    </submittedName>
</protein>
<feature type="domain" description="Glycosyl transferase family 1" evidence="1">
    <location>
        <begin position="220"/>
        <end position="387"/>
    </location>
</feature>
<dbReference type="SUPFAM" id="SSF53756">
    <property type="entry name" value="UDP-Glycosyltransferase/glycogen phosphorylase"/>
    <property type="match status" value="1"/>
</dbReference>
<sequence length="413" mass="46351">MAAYRILFLGINYWPEKTGIGIFNTGRCEFLSSKGYEVSMITAFPYYPFWEIPAEYRGKWFKDESRNGVKILRSFVYVPKKVSTLSRIAHEASFLFSSLLRALLVKKPDLLFVVSPPLGLGLSAFLLSKLWNIPYIFHVPDLQPDAARDLGMINSNLFFDILYKIEKFVYDNASKVSTLTPAMRHKIISKGIAAEKVLLLPDWADPLLFSLPERNGALKFREKYGLDEHLIVAHTGNMGVKQGLDIVIEAAERLKEKKGIVFLLVGDGADRRRLEEKAQSLNLPQLKFIPLLPKEEYLDLLSAADIALVTQKKEVGDIVFPSKVMTYLSAAKPVIGAVNKNSEVAKVILEAGAGRVVPAEDSMAMAEAVAELAADAQLRQRFGEEGRAYALRKWQKKKVLEEMEKAVEDLLKK</sequence>
<dbReference type="PANTHER" id="PTHR12526">
    <property type="entry name" value="GLYCOSYLTRANSFERASE"/>
    <property type="match status" value="1"/>
</dbReference>
<dbReference type="PANTHER" id="PTHR12526:SF609">
    <property type="entry name" value="LIPOPOLYSACCHARIDE BIOSYNTHESIS PROTEIN"/>
    <property type="match status" value="1"/>
</dbReference>
<dbReference type="CDD" id="cd03794">
    <property type="entry name" value="GT4_WbuB-like"/>
    <property type="match status" value="1"/>
</dbReference>
<dbReference type="InterPro" id="IPR028098">
    <property type="entry name" value="Glyco_trans_4-like_N"/>
</dbReference>
<reference evidence="3 4" key="1">
    <citation type="submission" date="2020-12" db="EMBL/GenBank/DDBJ databases">
        <authorList>
            <person name="Awala S.I."/>
            <person name="Gwak J.-H."/>
            <person name="Kim S.-J."/>
            <person name="Rhee S.-K."/>
        </authorList>
    </citation>
    <scope>NUCLEOTIDE SEQUENCE [LARGE SCALE GENOMIC DNA]</scope>
    <source>
        <strain evidence="3 4">IT5</strain>
    </source>
</reference>
<organism evidence="3 4">
    <name type="scientific">Candidatus Methylacidiphilum infernorum</name>
    <dbReference type="NCBI Taxonomy" id="511746"/>
    <lineage>
        <taxon>Bacteria</taxon>
        <taxon>Pseudomonadati</taxon>
        <taxon>Verrucomicrobiota</taxon>
        <taxon>Methylacidiphilae</taxon>
        <taxon>Methylacidiphilales</taxon>
        <taxon>Methylacidiphilaceae</taxon>
        <taxon>Methylacidiphilum (ex Ratnadevi et al. 2023)</taxon>
    </lineage>
</organism>
<accession>A0ABX7PXJ2</accession>
<dbReference type="RefSeq" id="WP_206848058.1">
    <property type="nucleotide sequence ID" value="NZ_CP065956.1"/>
</dbReference>
<evidence type="ECO:0000313" key="3">
    <source>
        <dbReference type="EMBL" id="QSR87612.1"/>
    </source>
</evidence>
<dbReference type="Pfam" id="PF00534">
    <property type="entry name" value="Glycos_transf_1"/>
    <property type="match status" value="1"/>
</dbReference>
<evidence type="ECO:0000259" key="2">
    <source>
        <dbReference type="Pfam" id="PF13579"/>
    </source>
</evidence>
<dbReference type="EMBL" id="CP065956">
    <property type="protein sequence ID" value="QSR87612.1"/>
    <property type="molecule type" value="Genomic_DNA"/>
</dbReference>
<dbReference type="NCBIfam" id="NF007640">
    <property type="entry name" value="PRK10307.1"/>
    <property type="match status" value="1"/>
</dbReference>
<dbReference type="Pfam" id="PF13579">
    <property type="entry name" value="Glyco_trans_4_4"/>
    <property type="match status" value="1"/>
</dbReference>
<keyword evidence="4" id="KW-1185">Reference proteome</keyword>
<dbReference type="InterPro" id="IPR001296">
    <property type="entry name" value="Glyco_trans_1"/>
</dbReference>
<proteinExistence type="predicted"/>